<evidence type="ECO:0000256" key="4">
    <source>
        <dbReference type="ARBA" id="ARBA00022679"/>
    </source>
</evidence>
<evidence type="ECO:0000256" key="6">
    <source>
        <dbReference type="RuleBase" id="RU003718"/>
    </source>
</evidence>
<evidence type="ECO:0000256" key="5">
    <source>
        <dbReference type="ARBA" id="ARBA00023229"/>
    </source>
</evidence>
<comment type="similarity">
    <text evidence="2 6">Belongs to the UDP-glycosyltransferase family.</text>
</comment>
<dbReference type="InterPro" id="IPR002213">
    <property type="entry name" value="UDP_glucos_trans"/>
</dbReference>
<organism evidence="8 9">
    <name type="scientific">Daucus carota subsp. sativus</name>
    <name type="common">Carrot</name>
    <dbReference type="NCBI Taxonomy" id="79200"/>
    <lineage>
        <taxon>Eukaryota</taxon>
        <taxon>Viridiplantae</taxon>
        <taxon>Streptophyta</taxon>
        <taxon>Embryophyta</taxon>
        <taxon>Tracheophyta</taxon>
        <taxon>Spermatophyta</taxon>
        <taxon>Magnoliopsida</taxon>
        <taxon>eudicotyledons</taxon>
        <taxon>Gunneridae</taxon>
        <taxon>Pentapetalae</taxon>
        <taxon>asterids</taxon>
        <taxon>campanulids</taxon>
        <taxon>Apiales</taxon>
        <taxon>Apiaceae</taxon>
        <taxon>Apioideae</taxon>
        <taxon>Scandiceae</taxon>
        <taxon>Daucinae</taxon>
        <taxon>Daucus</taxon>
        <taxon>Daucus sect. Daucus</taxon>
    </lineage>
</organism>
<keyword evidence="3 6" id="KW-0328">Glycosyltransferase</keyword>
<name>A0AAF0XCW1_DAUCS</name>
<reference evidence="8" key="1">
    <citation type="journal article" date="2016" name="Nat. Genet.">
        <title>A high-quality carrot genome assembly provides new insights into carotenoid accumulation and asterid genome evolution.</title>
        <authorList>
            <person name="Iorizzo M."/>
            <person name="Ellison S."/>
            <person name="Senalik D."/>
            <person name="Zeng P."/>
            <person name="Satapoomin P."/>
            <person name="Huang J."/>
            <person name="Bowman M."/>
            <person name="Iovene M."/>
            <person name="Sanseverino W."/>
            <person name="Cavagnaro P."/>
            <person name="Yildiz M."/>
            <person name="Macko-Podgorni A."/>
            <person name="Moranska E."/>
            <person name="Grzebelus E."/>
            <person name="Grzebelus D."/>
            <person name="Ashrafi H."/>
            <person name="Zheng Z."/>
            <person name="Cheng S."/>
            <person name="Spooner D."/>
            <person name="Van Deynze A."/>
            <person name="Simon P."/>
        </authorList>
    </citation>
    <scope>NUCLEOTIDE SEQUENCE</scope>
    <source>
        <tissue evidence="8">Leaf</tissue>
    </source>
</reference>
<proteinExistence type="inferred from homology"/>
<dbReference type="FunFam" id="3.40.50.2000:FF:000051">
    <property type="entry name" value="Glycosyltransferase"/>
    <property type="match status" value="1"/>
</dbReference>
<dbReference type="PROSITE" id="PS00375">
    <property type="entry name" value="UDPGT"/>
    <property type="match status" value="1"/>
</dbReference>
<dbReference type="Gene3D" id="3.40.50.2000">
    <property type="entry name" value="Glycogen Phosphorylase B"/>
    <property type="match status" value="2"/>
</dbReference>
<dbReference type="SUPFAM" id="SSF53756">
    <property type="entry name" value="UDP-Glycosyltransferase/glycogen phosphorylase"/>
    <property type="match status" value="1"/>
</dbReference>
<dbReference type="EMBL" id="CP093348">
    <property type="protein sequence ID" value="WOH05951.1"/>
    <property type="molecule type" value="Genomic_DNA"/>
</dbReference>
<gene>
    <name evidence="8" type="ORF">DCAR_0625374</name>
</gene>
<accession>A0AAF0XCW1</accession>
<dbReference type="Proteomes" id="UP000077755">
    <property type="component" value="Chromosome 6"/>
</dbReference>
<keyword evidence="9" id="KW-1185">Reference proteome</keyword>
<dbReference type="PANTHER" id="PTHR48046">
    <property type="entry name" value="UDP-GLYCOSYLTRANSFERASE 72E1"/>
    <property type="match status" value="1"/>
</dbReference>
<evidence type="ECO:0000256" key="7">
    <source>
        <dbReference type="RuleBase" id="RU362057"/>
    </source>
</evidence>
<evidence type="ECO:0000313" key="8">
    <source>
        <dbReference type="EMBL" id="WOH05951.1"/>
    </source>
</evidence>
<dbReference type="EC" id="2.4.1.-" evidence="7"/>
<keyword evidence="5" id="KW-0414">Isoprene biosynthesis</keyword>
<reference evidence="8" key="2">
    <citation type="submission" date="2022-03" db="EMBL/GenBank/DDBJ databases">
        <title>Draft title - Genomic analysis of global carrot germplasm unveils the trajectory of domestication and the origin of high carotenoid orange carrot.</title>
        <authorList>
            <person name="Iorizzo M."/>
            <person name="Ellison S."/>
            <person name="Senalik D."/>
            <person name="Macko-Podgorni A."/>
            <person name="Grzebelus D."/>
            <person name="Bostan H."/>
            <person name="Rolling W."/>
            <person name="Curaba J."/>
            <person name="Simon P."/>
        </authorList>
    </citation>
    <scope>NUCLEOTIDE SEQUENCE</scope>
    <source>
        <tissue evidence="8">Leaf</tissue>
    </source>
</reference>
<evidence type="ECO:0000256" key="3">
    <source>
        <dbReference type="ARBA" id="ARBA00022676"/>
    </source>
</evidence>
<protein>
    <recommendedName>
        <fullName evidence="7">Glycosyltransferase</fullName>
        <ecNumber evidence="7">2.4.1.-</ecNumber>
    </recommendedName>
</protein>
<evidence type="ECO:0000256" key="2">
    <source>
        <dbReference type="ARBA" id="ARBA00009995"/>
    </source>
</evidence>
<keyword evidence="4 6" id="KW-0808">Transferase</keyword>
<dbReference type="Pfam" id="PF00201">
    <property type="entry name" value="UDPGT"/>
    <property type="match status" value="1"/>
</dbReference>
<dbReference type="PANTHER" id="PTHR48046:SF4">
    <property type="entry name" value="GLYCOSYLTRANSFERASE"/>
    <property type="match status" value="1"/>
</dbReference>
<evidence type="ECO:0000256" key="1">
    <source>
        <dbReference type="ARBA" id="ARBA00004721"/>
    </source>
</evidence>
<dbReference type="CDD" id="cd03784">
    <property type="entry name" value="GT1_Gtf-like"/>
    <property type="match status" value="1"/>
</dbReference>
<evidence type="ECO:0000313" key="9">
    <source>
        <dbReference type="Proteomes" id="UP000077755"/>
    </source>
</evidence>
<dbReference type="GO" id="GO:0008299">
    <property type="term" value="P:isoprenoid biosynthetic process"/>
    <property type="evidence" value="ECO:0007669"/>
    <property type="project" value="UniProtKB-KW"/>
</dbReference>
<dbReference type="InterPro" id="IPR035595">
    <property type="entry name" value="UDP_glycos_trans_CS"/>
</dbReference>
<dbReference type="AlphaFoldDB" id="A0AAF0XCW1"/>
<comment type="pathway">
    <text evidence="1">Secondary metabolite biosynthesis; terpenoid biosynthesis.</text>
</comment>
<sequence length="474" mass="52147">MAEQVAKPHIALLPSPGIGHLVPLLEFAKHLVVHHNVHVSFLIMSSGEVSAIQDQLLDSSTLPPDLHVIHLPQVNISPSLNDDTSLITQLSRVCQESLKHLREILVELNLPKALIVDMFSTDAILICKELGVPVYSFFTSNTKGLAWVFYLARFMKEFRFAGLPNLIHVPGCESVGIDELPENILDVGDDVMRHFKRLSMVSGIFVNTWEDLESKSSWQNGIKNDPFYKTLPAPPIYPVGPVIKRDEAVAKSDDYIVSWLDNQSPNSVLLVSLGSGGTLTSEQMSELALGLEMSKQKFMWVVRKPNDFTSSGTFFNAGRGDDDPLSYLPEGFVERTAGAGLVVPTWAPQVAILRHEATGGFLSHCGWNSTLESLVHGVPMIAWPLYAEQKMNAASLIKEIEIAVKPLAVATEAGGKSSVVKREEVERVVRLLMESEEGKLMRVKANELKETAAKAFKPGGSSYELVSSIVKSWN</sequence>
<dbReference type="GO" id="GO:0008194">
    <property type="term" value="F:UDP-glycosyltransferase activity"/>
    <property type="evidence" value="ECO:0007669"/>
    <property type="project" value="InterPro"/>
</dbReference>